<feature type="repeat" description="TPR" evidence="1">
    <location>
        <begin position="43"/>
        <end position="76"/>
    </location>
</feature>
<accession>A0A1F8GW59</accession>
<dbReference type="Gene3D" id="1.25.40.10">
    <property type="entry name" value="Tetratricopeptide repeat domain"/>
    <property type="match status" value="1"/>
</dbReference>
<reference evidence="2 3" key="1">
    <citation type="journal article" date="2016" name="Nat. Commun.">
        <title>Thousands of microbial genomes shed light on interconnected biogeochemical processes in an aquifer system.</title>
        <authorList>
            <person name="Anantharaman K."/>
            <person name="Brown C.T."/>
            <person name="Hug L.A."/>
            <person name="Sharon I."/>
            <person name="Castelle C.J."/>
            <person name="Probst A.J."/>
            <person name="Thomas B.C."/>
            <person name="Singh A."/>
            <person name="Wilkins M.J."/>
            <person name="Karaoz U."/>
            <person name="Brodie E.L."/>
            <person name="Williams K.H."/>
            <person name="Hubbard S.S."/>
            <person name="Banfield J.F."/>
        </authorList>
    </citation>
    <scope>NUCLEOTIDE SEQUENCE [LARGE SCALE GENOMIC DNA]</scope>
</reference>
<dbReference type="Proteomes" id="UP000179047">
    <property type="component" value="Unassembled WGS sequence"/>
</dbReference>
<dbReference type="InterPro" id="IPR019734">
    <property type="entry name" value="TPR_rpt"/>
</dbReference>
<gene>
    <name evidence="2" type="ORF">A3A33_02000</name>
</gene>
<dbReference type="PROSITE" id="PS50005">
    <property type="entry name" value="TPR"/>
    <property type="match status" value="1"/>
</dbReference>
<evidence type="ECO:0000313" key="2">
    <source>
        <dbReference type="EMBL" id="OGN28699.1"/>
    </source>
</evidence>
<protein>
    <submittedName>
        <fullName evidence="2">Uncharacterized protein</fullName>
    </submittedName>
</protein>
<evidence type="ECO:0000256" key="1">
    <source>
        <dbReference type="PROSITE-ProRule" id="PRU00339"/>
    </source>
</evidence>
<dbReference type="SUPFAM" id="SSF48452">
    <property type="entry name" value="TPR-like"/>
    <property type="match status" value="1"/>
</dbReference>
<dbReference type="STRING" id="1802701.A3A33_02000"/>
<dbReference type="AlphaFoldDB" id="A0A1F8GW59"/>
<evidence type="ECO:0000313" key="3">
    <source>
        <dbReference type="Proteomes" id="UP000179047"/>
    </source>
</evidence>
<comment type="caution">
    <text evidence="2">The sequence shown here is derived from an EMBL/GenBank/DDBJ whole genome shotgun (WGS) entry which is preliminary data.</text>
</comment>
<organism evidence="2 3">
    <name type="scientific">Candidatus Yanofskybacteria bacterium RIFCSPLOWO2_01_FULL_49_25</name>
    <dbReference type="NCBI Taxonomy" id="1802701"/>
    <lineage>
        <taxon>Bacteria</taxon>
        <taxon>Candidatus Yanofskyibacteriota</taxon>
    </lineage>
</organism>
<proteinExistence type="predicted"/>
<keyword evidence="1" id="KW-0802">TPR repeat</keyword>
<name>A0A1F8GW59_9BACT</name>
<dbReference type="InterPro" id="IPR011990">
    <property type="entry name" value="TPR-like_helical_dom_sf"/>
</dbReference>
<sequence>MMGFFSRLFKPNSVKMAEMKKAKFSEFEKTFGGDKEFENNAKATWLVSRGNDLGDRGMLDDAQQDFEEAIRLQPDHLPAHVSRIIVYKKRGDKNRVEQLLKEMPEVMKIDGKVVATKLDALQQL</sequence>
<dbReference type="EMBL" id="MGKP01000013">
    <property type="protein sequence ID" value="OGN28699.1"/>
    <property type="molecule type" value="Genomic_DNA"/>
</dbReference>